<dbReference type="GO" id="GO:0015074">
    <property type="term" value="P:DNA integration"/>
    <property type="evidence" value="ECO:0007669"/>
    <property type="project" value="UniProtKB-KW"/>
</dbReference>
<evidence type="ECO:0000256" key="2">
    <source>
        <dbReference type="ARBA" id="ARBA00022908"/>
    </source>
</evidence>
<dbReference type="OrthoDB" id="9797501at2"/>
<proteinExistence type="inferred from homology"/>
<dbReference type="InterPro" id="IPR050639">
    <property type="entry name" value="SSR_resolvase"/>
</dbReference>
<dbReference type="SMART" id="SM00857">
    <property type="entry name" value="Resolvase"/>
    <property type="match status" value="1"/>
</dbReference>
<name>A0A1M6JK11_PARC5</name>
<dbReference type="PANTHER" id="PTHR30461:SF2">
    <property type="entry name" value="SERINE RECOMBINASE PINE-RELATED"/>
    <property type="match status" value="1"/>
</dbReference>
<dbReference type="Proteomes" id="UP000184465">
    <property type="component" value="Unassembled WGS sequence"/>
</dbReference>
<evidence type="ECO:0000313" key="7">
    <source>
        <dbReference type="Proteomes" id="UP000184465"/>
    </source>
</evidence>
<evidence type="ECO:0000256" key="4">
    <source>
        <dbReference type="ARBA" id="ARBA00023172"/>
    </source>
</evidence>
<keyword evidence="4" id="KW-0233">DNA recombination</keyword>
<dbReference type="Pfam" id="PF00239">
    <property type="entry name" value="Resolvase"/>
    <property type="match status" value="1"/>
</dbReference>
<sequence length="161" mass="18472">MGLLQEGDTLVVWKIDRIGRSVKKLVTILEELKEKEVHLKTLTGSLVVDTTTAQGKLMYSIITTFAEYERDVNRERTLAGLEAARKRGIKLGRKFKLEDADIERMEQMRKAGIPVSDILDYFKIGKTTYYRYINKSKVINAKIKINKIANIKLNRIANEIV</sequence>
<dbReference type="InterPro" id="IPR006119">
    <property type="entry name" value="Resolv_N"/>
</dbReference>
<evidence type="ECO:0000313" key="6">
    <source>
        <dbReference type="EMBL" id="SHJ46962.1"/>
    </source>
</evidence>
<dbReference type="InterPro" id="IPR036162">
    <property type="entry name" value="Resolvase-like_N_sf"/>
</dbReference>
<keyword evidence="7" id="KW-1185">Reference proteome</keyword>
<dbReference type="InterPro" id="IPR006118">
    <property type="entry name" value="Recombinase_CS"/>
</dbReference>
<accession>A0A1M6JK11</accession>
<dbReference type="Gene3D" id="1.10.10.60">
    <property type="entry name" value="Homeodomain-like"/>
    <property type="match status" value="1"/>
</dbReference>
<dbReference type="PROSITE" id="PS00398">
    <property type="entry name" value="RECOMBINASES_2"/>
    <property type="match status" value="1"/>
</dbReference>
<dbReference type="PANTHER" id="PTHR30461">
    <property type="entry name" value="DNA-INVERTASE FROM LAMBDOID PROPHAGE"/>
    <property type="match status" value="1"/>
</dbReference>
<dbReference type="EMBL" id="FRAG01000001">
    <property type="protein sequence ID" value="SHJ46962.1"/>
    <property type="molecule type" value="Genomic_DNA"/>
</dbReference>
<dbReference type="SUPFAM" id="SSF46689">
    <property type="entry name" value="Homeodomain-like"/>
    <property type="match status" value="1"/>
</dbReference>
<organism evidence="6 7">
    <name type="scientific">Paramaledivibacter caminithermalis (strain DSM 15212 / CIP 107654 / DViRD3)</name>
    <name type="common">Clostridium caminithermale</name>
    <dbReference type="NCBI Taxonomy" id="1121301"/>
    <lineage>
        <taxon>Bacteria</taxon>
        <taxon>Bacillati</taxon>
        <taxon>Bacillota</taxon>
        <taxon>Clostridia</taxon>
        <taxon>Peptostreptococcales</taxon>
        <taxon>Caminicellaceae</taxon>
        <taxon>Paramaledivibacter</taxon>
    </lineage>
</organism>
<dbReference type="SUPFAM" id="SSF53041">
    <property type="entry name" value="Resolvase-like"/>
    <property type="match status" value="1"/>
</dbReference>
<evidence type="ECO:0000256" key="3">
    <source>
        <dbReference type="ARBA" id="ARBA00023125"/>
    </source>
</evidence>
<dbReference type="GO" id="GO:0000150">
    <property type="term" value="F:DNA strand exchange activity"/>
    <property type="evidence" value="ECO:0007669"/>
    <property type="project" value="InterPro"/>
</dbReference>
<gene>
    <name evidence="6" type="ORF">SAMN02745912_00009</name>
</gene>
<feature type="domain" description="Resolvase/invertase-type recombinase catalytic" evidence="5">
    <location>
        <begin position="1"/>
        <end position="88"/>
    </location>
</feature>
<dbReference type="GO" id="GO:0003677">
    <property type="term" value="F:DNA binding"/>
    <property type="evidence" value="ECO:0007669"/>
    <property type="project" value="UniProtKB-KW"/>
</dbReference>
<dbReference type="Gene3D" id="3.40.50.1390">
    <property type="entry name" value="Resolvase, N-terminal catalytic domain"/>
    <property type="match status" value="1"/>
</dbReference>
<protein>
    <submittedName>
        <fullName evidence="6">Helix-turn-helix domain of resolvase</fullName>
    </submittedName>
</protein>
<dbReference type="STRING" id="1121301.SAMN02745912_00009"/>
<comment type="similarity">
    <text evidence="1">Belongs to the site-specific recombinase resolvase family.</text>
</comment>
<dbReference type="PROSITE" id="PS51736">
    <property type="entry name" value="RECOMBINASES_3"/>
    <property type="match status" value="1"/>
</dbReference>
<keyword evidence="3" id="KW-0238">DNA-binding</keyword>
<dbReference type="InterPro" id="IPR006120">
    <property type="entry name" value="Resolvase_HTH_dom"/>
</dbReference>
<reference evidence="6 7" key="1">
    <citation type="submission" date="2016-11" db="EMBL/GenBank/DDBJ databases">
        <authorList>
            <person name="Jaros S."/>
            <person name="Januszkiewicz K."/>
            <person name="Wedrychowicz H."/>
        </authorList>
    </citation>
    <scope>NUCLEOTIDE SEQUENCE [LARGE SCALE GENOMIC DNA]</scope>
    <source>
        <strain evidence="6 7">DSM 15212</strain>
    </source>
</reference>
<evidence type="ECO:0000259" key="5">
    <source>
        <dbReference type="PROSITE" id="PS51736"/>
    </source>
</evidence>
<dbReference type="CDD" id="cd03768">
    <property type="entry name" value="SR_ResInv"/>
    <property type="match status" value="1"/>
</dbReference>
<dbReference type="InterPro" id="IPR009057">
    <property type="entry name" value="Homeodomain-like_sf"/>
</dbReference>
<dbReference type="AlphaFoldDB" id="A0A1M6JK11"/>
<keyword evidence="2" id="KW-0229">DNA integration</keyword>
<evidence type="ECO:0000256" key="1">
    <source>
        <dbReference type="ARBA" id="ARBA00009913"/>
    </source>
</evidence>
<dbReference type="Pfam" id="PF02796">
    <property type="entry name" value="HTH_7"/>
    <property type="match status" value="1"/>
</dbReference>